<reference evidence="1 2" key="1">
    <citation type="submission" date="2018-03" db="EMBL/GenBank/DDBJ databases">
        <authorList>
            <person name="Stanton A.-C.J."/>
            <person name="Garlena R.A."/>
            <person name="Russell D.A."/>
            <person name="Pope W.H."/>
            <person name="Jacobs-Sera D."/>
            <person name="Hatfull G.F."/>
        </authorList>
    </citation>
    <scope>NUCLEOTIDE SEQUENCE [LARGE SCALE GENOMIC DNA]</scope>
</reference>
<dbReference type="KEGG" id="vg:54992139"/>
<dbReference type="RefSeq" id="YP_009801623.1">
    <property type="nucleotide sequence ID" value="NC_047973.1"/>
</dbReference>
<dbReference type="Proteomes" id="UP000246630">
    <property type="component" value="Segment"/>
</dbReference>
<name>A0A2U8UJG7_9CAUD</name>
<evidence type="ECO:0000313" key="2">
    <source>
        <dbReference type="Proteomes" id="UP000246630"/>
    </source>
</evidence>
<proteinExistence type="predicted"/>
<accession>A0A2U8UJG7</accession>
<sequence>MSISDEEAVRLANEGARRVLCLQCERGHEGPCTGPRSTQVDQAPTLGEMADVMRDWQARGVTLASARYVIDKVFYKELAAEVEHATERVRALRAETLAAVATTIDKHSPNL</sequence>
<evidence type="ECO:0000313" key="1">
    <source>
        <dbReference type="EMBL" id="AWN03596.1"/>
    </source>
</evidence>
<organism evidence="1 2">
    <name type="scientific">Microbacterium phage Hyperion</name>
    <dbReference type="NCBI Taxonomy" id="2182354"/>
    <lineage>
        <taxon>Viruses</taxon>
        <taxon>Duplodnaviria</taxon>
        <taxon>Heunggongvirae</taxon>
        <taxon>Uroviricota</taxon>
        <taxon>Caudoviricetes</taxon>
        <taxon>Squashvirus</taxon>
        <taxon>Squashvirus hyperion</taxon>
    </lineage>
</organism>
<keyword evidence="2" id="KW-1185">Reference proteome</keyword>
<protein>
    <submittedName>
        <fullName evidence="1">Uncharacterized protein</fullName>
    </submittedName>
</protein>
<dbReference type="EMBL" id="MH153803">
    <property type="protein sequence ID" value="AWN03596.1"/>
    <property type="molecule type" value="Genomic_DNA"/>
</dbReference>
<dbReference type="GeneID" id="54992139"/>
<gene>
    <name evidence="1" type="primary">81</name>
    <name evidence="1" type="ORF">PBI_HYPERION_81</name>
</gene>